<dbReference type="PROSITE" id="PS50995">
    <property type="entry name" value="HTH_MARR_2"/>
    <property type="match status" value="1"/>
</dbReference>
<dbReference type="Gene3D" id="1.10.10.10">
    <property type="entry name" value="Winged helix-like DNA-binding domain superfamily/Winged helix DNA-binding domain"/>
    <property type="match status" value="1"/>
</dbReference>
<dbReference type="GO" id="GO:0003700">
    <property type="term" value="F:DNA-binding transcription factor activity"/>
    <property type="evidence" value="ECO:0007669"/>
    <property type="project" value="InterPro"/>
</dbReference>
<dbReference type="GO" id="GO:0006950">
    <property type="term" value="P:response to stress"/>
    <property type="evidence" value="ECO:0007669"/>
    <property type="project" value="TreeGrafter"/>
</dbReference>
<gene>
    <name evidence="2" type="ORF">CLV67_11126</name>
</gene>
<proteinExistence type="predicted"/>
<evidence type="ECO:0000313" key="3">
    <source>
        <dbReference type="Proteomes" id="UP000239415"/>
    </source>
</evidence>
<dbReference type="GO" id="GO:0003677">
    <property type="term" value="F:DNA binding"/>
    <property type="evidence" value="ECO:0007669"/>
    <property type="project" value="UniProtKB-KW"/>
</dbReference>
<reference evidence="2 3" key="1">
    <citation type="submission" date="2018-03" db="EMBL/GenBank/DDBJ databases">
        <title>Genomic Encyclopedia of Archaeal and Bacterial Type Strains, Phase II (KMG-II): from individual species to whole genera.</title>
        <authorList>
            <person name="Goeker M."/>
        </authorList>
    </citation>
    <scope>NUCLEOTIDE SEQUENCE [LARGE SCALE GENOMIC DNA]</scope>
    <source>
        <strain evidence="2 3">DSM 43146</strain>
    </source>
</reference>
<name>A0A2T0K7A6_9ACTN</name>
<dbReference type="EMBL" id="PVMZ01000011">
    <property type="protein sequence ID" value="PRX18879.1"/>
    <property type="molecule type" value="Genomic_DNA"/>
</dbReference>
<dbReference type="Pfam" id="PF12802">
    <property type="entry name" value="MarR_2"/>
    <property type="match status" value="1"/>
</dbReference>
<dbReference type="InterPro" id="IPR036390">
    <property type="entry name" value="WH_DNA-bd_sf"/>
</dbReference>
<comment type="caution">
    <text evidence="2">The sequence shown here is derived from an EMBL/GenBank/DDBJ whole genome shotgun (WGS) entry which is preliminary data.</text>
</comment>
<dbReference type="InterPro" id="IPR000835">
    <property type="entry name" value="HTH_MarR-typ"/>
</dbReference>
<keyword evidence="2" id="KW-0238">DNA-binding</keyword>
<evidence type="ECO:0000259" key="1">
    <source>
        <dbReference type="PROSITE" id="PS50995"/>
    </source>
</evidence>
<dbReference type="InterPro" id="IPR039422">
    <property type="entry name" value="MarR/SlyA-like"/>
</dbReference>
<dbReference type="Proteomes" id="UP000239415">
    <property type="component" value="Unassembled WGS sequence"/>
</dbReference>
<dbReference type="AlphaFoldDB" id="A0A2T0K7A6"/>
<protein>
    <submittedName>
        <fullName evidence="2">DNA-binding MarR family transcriptional regulator</fullName>
    </submittedName>
</protein>
<dbReference type="PANTHER" id="PTHR33164">
    <property type="entry name" value="TRANSCRIPTIONAL REGULATOR, MARR FAMILY"/>
    <property type="match status" value="1"/>
</dbReference>
<evidence type="ECO:0000313" key="2">
    <source>
        <dbReference type="EMBL" id="PRX18879.1"/>
    </source>
</evidence>
<accession>A0A2T0K7A6</accession>
<keyword evidence="3" id="KW-1185">Reference proteome</keyword>
<dbReference type="PANTHER" id="PTHR33164:SF99">
    <property type="entry name" value="MARR FAMILY REGULATORY PROTEIN"/>
    <property type="match status" value="1"/>
</dbReference>
<sequence>MRLLDLADARLLSRSRISRMVHSFEKRGFIERERAEDDRRGWYAILTPAGQDWWERCQSAYASNVHRHALKLLGPDTIRVVTAAARQLVSADAADRPEPVLKGAGLHEHPWSGGR</sequence>
<dbReference type="InterPro" id="IPR036388">
    <property type="entry name" value="WH-like_DNA-bd_sf"/>
</dbReference>
<organism evidence="2 3">
    <name type="scientific">Actinoplanes italicus</name>
    <dbReference type="NCBI Taxonomy" id="113567"/>
    <lineage>
        <taxon>Bacteria</taxon>
        <taxon>Bacillati</taxon>
        <taxon>Actinomycetota</taxon>
        <taxon>Actinomycetes</taxon>
        <taxon>Micromonosporales</taxon>
        <taxon>Micromonosporaceae</taxon>
        <taxon>Actinoplanes</taxon>
    </lineage>
</organism>
<feature type="domain" description="HTH marR-type" evidence="1">
    <location>
        <begin position="1"/>
        <end position="90"/>
    </location>
</feature>
<dbReference type="SUPFAM" id="SSF46785">
    <property type="entry name" value="Winged helix' DNA-binding domain"/>
    <property type="match status" value="1"/>
</dbReference>